<comment type="caution">
    <text evidence="1">The sequence shown here is derived from an EMBL/GenBank/DDBJ whole genome shotgun (WGS) entry which is preliminary data.</text>
</comment>
<dbReference type="RefSeq" id="WP_077198602.1">
    <property type="nucleotide sequence ID" value="NZ_LBFC01000022.1"/>
</dbReference>
<keyword evidence="2" id="KW-1185">Reference proteome</keyword>
<reference evidence="1 2" key="1">
    <citation type="submission" date="2015-06" db="EMBL/GenBank/DDBJ databases">
        <title>Genome sequencing of Thermotogales isolates from hydrothermal vents.</title>
        <authorList>
            <person name="Haverkamp T.H."/>
            <person name="Kublanov I.V."/>
            <person name="Nesbo C.L."/>
        </authorList>
    </citation>
    <scope>NUCLEOTIDE SEQUENCE [LARGE SCALE GENOMIC DNA]</scope>
    <source>
        <strain evidence="2">ik275mar</strain>
    </source>
</reference>
<evidence type="ECO:0000313" key="2">
    <source>
        <dbReference type="Proteomes" id="UP000242616"/>
    </source>
</evidence>
<gene>
    <name evidence="1" type="ORF">XJ44_07545</name>
</gene>
<dbReference type="EMBL" id="LBFC01000022">
    <property type="protein sequence ID" value="ONN26716.1"/>
    <property type="molecule type" value="Genomic_DNA"/>
</dbReference>
<proteinExistence type="predicted"/>
<accession>A0ABX3IFX0</accession>
<organism evidence="1 2">
    <name type="scientific">Thermosipho affectus</name>
    <dbReference type="NCBI Taxonomy" id="660294"/>
    <lineage>
        <taxon>Bacteria</taxon>
        <taxon>Thermotogati</taxon>
        <taxon>Thermotogota</taxon>
        <taxon>Thermotogae</taxon>
        <taxon>Thermotogales</taxon>
        <taxon>Fervidobacteriaceae</taxon>
        <taxon>Thermosipho</taxon>
    </lineage>
</organism>
<sequence length="86" mass="10203">MVKKTLEFNGKKFIVESDVEEEILNYIEQRLVKLNKKYDNLSSLDERFLAMLCDVIENEFKCLDEISKLSEKLKNMEEPNVENRSI</sequence>
<dbReference type="Proteomes" id="UP000242616">
    <property type="component" value="Unassembled WGS sequence"/>
</dbReference>
<protein>
    <recommendedName>
        <fullName evidence="3">Cell division protein ZapA</fullName>
    </recommendedName>
</protein>
<evidence type="ECO:0000313" key="1">
    <source>
        <dbReference type="EMBL" id="ONN26716.1"/>
    </source>
</evidence>
<evidence type="ECO:0008006" key="3">
    <source>
        <dbReference type="Google" id="ProtNLM"/>
    </source>
</evidence>
<name>A0ABX3IFX0_9BACT</name>